<proteinExistence type="predicted"/>
<dbReference type="Pfam" id="PF03544">
    <property type="entry name" value="TonB_C"/>
    <property type="match status" value="1"/>
</dbReference>
<gene>
    <name evidence="7" type="ORF">CH330_04980</name>
</gene>
<dbReference type="Gene3D" id="3.30.1150.10">
    <property type="match status" value="1"/>
</dbReference>
<dbReference type="GO" id="GO:0055085">
    <property type="term" value="P:transmembrane transport"/>
    <property type="evidence" value="ECO:0007669"/>
    <property type="project" value="InterPro"/>
</dbReference>
<dbReference type="Gene3D" id="1.10.10.1320">
    <property type="entry name" value="Anti-sigma factor, zinc-finger domain"/>
    <property type="match status" value="1"/>
</dbReference>
<dbReference type="PANTHER" id="PTHR37461:SF1">
    <property type="entry name" value="ANTI-SIGMA-K FACTOR RSKA"/>
    <property type="match status" value="1"/>
</dbReference>
<dbReference type="InterPro" id="IPR051474">
    <property type="entry name" value="Anti-sigma-K/W_factor"/>
</dbReference>
<dbReference type="EMBL" id="NOZP01000089">
    <property type="protein sequence ID" value="OYD15663.1"/>
    <property type="molecule type" value="Genomic_DNA"/>
</dbReference>
<dbReference type="NCBIfam" id="TIGR01352">
    <property type="entry name" value="tonB_Cterm"/>
    <property type="match status" value="1"/>
</dbReference>
<dbReference type="Pfam" id="PF13490">
    <property type="entry name" value="zf-HC2"/>
    <property type="match status" value="1"/>
</dbReference>
<dbReference type="InterPro" id="IPR027383">
    <property type="entry name" value="Znf_put"/>
</dbReference>
<sequence>MKESCKETRRLLSQYVDGELEFSLAARVEAHLEVCPDCRRELAALKALGQMVKEKDKPPKLADEYWDWHRSQVWKRIKTVRRERQDGPHRQGFFWFRLAAVTGGVAVVLIAAVAGWRLLRVNPQKAKAPKVVDNLAAVLVSEQCDKPPEVLRMPVLPCVSIDDTTTVLLRALVETDSSVSEIKVERSSGIELLDSIAVNNIQKAKFRPGIQKGRLVRCWLTVPQKFRSE</sequence>
<protein>
    <recommendedName>
        <fullName evidence="9">Zinc-finger domain-containing protein</fullName>
    </recommendedName>
</protein>
<feature type="domain" description="Putative zinc-finger" evidence="6">
    <location>
        <begin position="5"/>
        <end position="39"/>
    </location>
</feature>
<dbReference type="PANTHER" id="PTHR37461">
    <property type="entry name" value="ANTI-SIGMA-K FACTOR RSKA"/>
    <property type="match status" value="1"/>
</dbReference>
<comment type="caution">
    <text evidence="7">The sequence shown here is derived from an EMBL/GenBank/DDBJ whole genome shotgun (WGS) entry which is preliminary data.</text>
</comment>
<comment type="subcellular location">
    <subcellularLocation>
        <location evidence="1">Membrane</location>
        <topology evidence="1">Single-pass membrane protein</topology>
    </subcellularLocation>
</comment>
<accession>A0A235BT64</accession>
<dbReference type="InterPro" id="IPR037682">
    <property type="entry name" value="TonB_C"/>
</dbReference>
<evidence type="ECO:0000256" key="3">
    <source>
        <dbReference type="ARBA" id="ARBA00022989"/>
    </source>
</evidence>
<dbReference type="InterPro" id="IPR041916">
    <property type="entry name" value="Anti_sigma_zinc_sf"/>
</dbReference>
<dbReference type="GO" id="GO:0006417">
    <property type="term" value="P:regulation of translation"/>
    <property type="evidence" value="ECO:0007669"/>
    <property type="project" value="TreeGrafter"/>
</dbReference>
<dbReference type="Proteomes" id="UP000215559">
    <property type="component" value="Unassembled WGS sequence"/>
</dbReference>
<dbReference type="AlphaFoldDB" id="A0A235BT64"/>
<feature type="domain" description="TonB C-terminal" evidence="5">
    <location>
        <begin position="166"/>
        <end position="227"/>
    </location>
</feature>
<dbReference type="SUPFAM" id="SSF74653">
    <property type="entry name" value="TolA/TonB C-terminal domain"/>
    <property type="match status" value="1"/>
</dbReference>
<evidence type="ECO:0008006" key="9">
    <source>
        <dbReference type="Google" id="ProtNLM"/>
    </source>
</evidence>
<organism evidence="7 8">
    <name type="scientific">candidate division WOR-3 bacterium JGI_Cruoil_03_51_56</name>
    <dbReference type="NCBI Taxonomy" id="1973747"/>
    <lineage>
        <taxon>Bacteria</taxon>
        <taxon>Bacteria division WOR-3</taxon>
    </lineage>
</organism>
<dbReference type="InterPro" id="IPR006260">
    <property type="entry name" value="TonB/TolA_C"/>
</dbReference>
<evidence type="ECO:0000256" key="1">
    <source>
        <dbReference type="ARBA" id="ARBA00004167"/>
    </source>
</evidence>
<dbReference type="GO" id="GO:0016020">
    <property type="term" value="C:membrane"/>
    <property type="evidence" value="ECO:0007669"/>
    <property type="project" value="UniProtKB-SubCell"/>
</dbReference>
<keyword evidence="3" id="KW-1133">Transmembrane helix</keyword>
<evidence type="ECO:0000313" key="8">
    <source>
        <dbReference type="Proteomes" id="UP000215559"/>
    </source>
</evidence>
<name>A0A235BT64_UNCW3</name>
<evidence type="ECO:0000313" key="7">
    <source>
        <dbReference type="EMBL" id="OYD15663.1"/>
    </source>
</evidence>
<reference evidence="7 8" key="1">
    <citation type="submission" date="2017-07" db="EMBL/GenBank/DDBJ databases">
        <title>Recovery of genomes from metagenomes via a dereplication, aggregation, and scoring strategy.</title>
        <authorList>
            <person name="Sieber C.M."/>
            <person name="Probst A.J."/>
            <person name="Sharrar A."/>
            <person name="Thomas B.C."/>
            <person name="Hess M."/>
            <person name="Tringe S.G."/>
            <person name="Banfield J.F."/>
        </authorList>
    </citation>
    <scope>NUCLEOTIDE SEQUENCE [LARGE SCALE GENOMIC DNA]</scope>
    <source>
        <strain evidence="7">JGI_Cruoil_03_51_56</strain>
    </source>
</reference>
<evidence type="ECO:0000259" key="6">
    <source>
        <dbReference type="Pfam" id="PF13490"/>
    </source>
</evidence>
<evidence type="ECO:0000259" key="5">
    <source>
        <dbReference type="Pfam" id="PF03544"/>
    </source>
</evidence>
<dbReference type="GO" id="GO:0016989">
    <property type="term" value="F:sigma factor antagonist activity"/>
    <property type="evidence" value="ECO:0007669"/>
    <property type="project" value="TreeGrafter"/>
</dbReference>
<evidence type="ECO:0000256" key="2">
    <source>
        <dbReference type="ARBA" id="ARBA00022692"/>
    </source>
</evidence>
<keyword evidence="2" id="KW-0812">Transmembrane</keyword>
<keyword evidence="4" id="KW-0472">Membrane</keyword>
<evidence type="ECO:0000256" key="4">
    <source>
        <dbReference type="ARBA" id="ARBA00023136"/>
    </source>
</evidence>